<gene>
    <name evidence="2" type="ORF">ALC56_15096</name>
</gene>
<keyword evidence="3" id="KW-1185">Reference proteome</keyword>
<feature type="compositionally biased region" description="Basic and acidic residues" evidence="1">
    <location>
        <begin position="72"/>
        <end position="86"/>
    </location>
</feature>
<dbReference type="Proteomes" id="UP000078541">
    <property type="component" value="Unassembled WGS sequence"/>
</dbReference>
<dbReference type="EMBL" id="KQ982018">
    <property type="protein sequence ID" value="KYN30607.1"/>
    <property type="molecule type" value="Genomic_DNA"/>
</dbReference>
<protein>
    <submittedName>
        <fullName evidence="2">Uncharacterized protein</fullName>
    </submittedName>
</protein>
<sequence>ARVCTKVNACGAAEARQSDPALVMSAGRPIMESGGPRNCAYLTGRRAAPSLEPYVSLMKYSLCDSNSPCRLPKRDSETRIHADAAARGRGGGLSR</sequence>
<accession>A0A151JTA1</accession>
<feature type="non-terminal residue" evidence="2">
    <location>
        <position position="1"/>
    </location>
</feature>
<reference evidence="2 3" key="1">
    <citation type="submission" date="2016-03" db="EMBL/GenBank/DDBJ databases">
        <title>Trachymyrmex septentrionalis WGS genome.</title>
        <authorList>
            <person name="Nygaard S."/>
            <person name="Hu H."/>
            <person name="Boomsma J."/>
            <person name="Zhang G."/>
        </authorList>
    </citation>
    <scope>NUCLEOTIDE SEQUENCE [LARGE SCALE GENOMIC DNA]</scope>
    <source>
        <strain evidence="2">Tsep2-gDNA-1</strain>
        <tissue evidence="2">Whole body</tissue>
    </source>
</reference>
<organism evidence="2 3">
    <name type="scientific">Trachymyrmex septentrionalis</name>
    <dbReference type="NCBI Taxonomy" id="34720"/>
    <lineage>
        <taxon>Eukaryota</taxon>
        <taxon>Metazoa</taxon>
        <taxon>Ecdysozoa</taxon>
        <taxon>Arthropoda</taxon>
        <taxon>Hexapoda</taxon>
        <taxon>Insecta</taxon>
        <taxon>Pterygota</taxon>
        <taxon>Neoptera</taxon>
        <taxon>Endopterygota</taxon>
        <taxon>Hymenoptera</taxon>
        <taxon>Apocrita</taxon>
        <taxon>Aculeata</taxon>
        <taxon>Formicoidea</taxon>
        <taxon>Formicidae</taxon>
        <taxon>Myrmicinae</taxon>
        <taxon>Trachymyrmex</taxon>
    </lineage>
</organism>
<evidence type="ECO:0000313" key="3">
    <source>
        <dbReference type="Proteomes" id="UP000078541"/>
    </source>
</evidence>
<evidence type="ECO:0000313" key="2">
    <source>
        <dbReference type="EMBL" id="KYN30607.1"/>
    </source>
</evidence>
<dbReference type="AlphaFoldDB" id="A0A151JTA1"/>
<proteinExistence type="predicted"/>
<evidence type="ECO:0000256" key="1">
    <source>
        <dbReference type="SAM" id="MobiDB-lite"/>
    </source>
</evidence>
<name>A0A151JTA1_9HYME</name>
<feature type="region of interest" description="Disordered" evidence="1">
    <location>
        <begin position="70"/>
        <end position="95"/>
    </location>
</feature>